<evidence type="ECO:0000256" key="1">
    <source>
        <dbReference type="SAM" id="SignalP"/>
    </source>
</evidence>
<feature type="signal peptide" evidence="1">
    <location>
        <begin position="1"/>
        <end position="20"/>
    </location>
</feature>
<dbReference type="Proteomes" id="UP001479606">
    <property type="component" value="Unassembled WGS sequence"/>
</dbReference>
<organism evidence="2 3">
    <name type="scientific">Hymenobacter segetis</name>
    <dbReference type="NCBI Taxonomy" id="2025509"/>
    <lineage>
        <taxon>Bacteria</taxon>
        <taxon>Pseudomonadati</taxon>
        <taxon>Bacteroidota</taxon>
        <taxon>Cytophagia</taxon>
        <taxon>Cytophagales</taxon>
        <taxon>Hymenobacteraceae</taxon>
        <taxon>Hymenobacter</taxon>
    </lineage>
</organism>
<evidence type="ECO:0008006" key="4">
    <source>
        <dbReference type="Google" id="ProtNLM"/>
    </source>
</evidence>
<gene>
    <name evidence="2" type="ORF">AAFH49_13620</name>
</gene>
<comment type="caution">
    <text evidence="2">The sequence shown here is derived from an EMBL/GenBank/DDBJ whole genome shotgun (WGS) entry which is preliminary data.</text>
</comment>
<feature type="chain" id="PRO_5046002692" description="Outer membrane protein beta-barrel domain-containing protein" evidence="1">
    <location>
        <begin position="21"/>
        <end position="235"/>
    </location>
</feature>
<evidence type="ECO:0000313" key="3">
    <source>
        <dbReference type="Proteomes" id="UP001479606"/>
    </source>
</evidence>
<sequence length="235" mass="25993">MKLYRILLVMLVLAGHRGVAQTTEAPTEWPARRWSVGTQLAFYPRFAFVEAADERGIESVRPWPVMPAITYQIRQVGSFEVGLLLRTMPRRTATVADSYGTSIRQRSANSWAVPIIIRSHLPLPDRGRWQADFEIGFMPLAATYREESTYTDARTGQQSNSDMSTSYHDFLLVGGLGGAYALTPNLKLTADARVTFSLLLALVGSYLTNHGIDNNISAFAPALSTGVSYQFGKTL</sequence>
<reference evidence="2 3" key="1">
    <citation type="journal article" date="2018" name="Arch. Microbiol.">
        <title>Hymenobacter segetis sp. nov., isolated from soil.</title>
        <authorList>
            <person name="Ten L.N."/>
            <person name="Lim S.J."/>
            <person name="Kim B.O."/>
            <person name="Kang I.K."/>
            <person name="Jung H.Y."/>
        </authorList>
    </citation>
    <scope>NUCLEOTIDE SEQUENCE [LARGE SCALE GENOMIC DNA]</scope>
    <source>
        <strain evidence="2 3">S7-3-11</strain>
    </source>
</reference>
<dbReference type="EMBL" id="JBCEVZ010000033">
    <property type="protein sequence ID" value="MEL5995253.1"/>
    <property type="molecule type" value="Genomic_DNA"/>
</dbReference>
<protein>
    <recommendedName>
        <fullName evidence="4">Outer membrane protein beta-barrel domain-containing protein</fullName>
    </recommendedName>
</protein>
<name>A0ABU9M022_9BACT</name>
<dbReference type="RefSeq" id="WP_342298949.1">
    <property type="nucleotide sequence ID" value="NZ_JBCEVZ010000033.1"/>
</dbReference>
<dbReference type="SUPFAM" id="SSF56925">
    <property type="entry name" value="OMPA-like"/>
    <property type="match status" value="1"/>
</dbReference>
<proteinExistence type="predicted"/>
<dbReference type="InterPro" id="IPR011250">
    <property type="entry name" value="OMP/PagP_B-barrel"/>
</dbReference>
<evidence type="ECO:0000313" key="2">
    <source>
        <dbReference type="EMBL" id="MEL5995253.1"/>
    </source>
</evidence>
<keyword evidence="1" id="KW-0732">Signal</keyword>
<keyword evidence="3" id="KW-1185">Reference proteome</keyword>
<accession>A0ABU9M022</accession>
<dbReference type="Gene3D" id="2.40.160.20">
    <property type="match status" value="1"/>
</dbReference>